<keyword evidence="2" id="KW-0645">Protease</keyword>
<protein>
    <recommendedName>
        <fullName evidence="4">Ubiquitin-like protease family profile domain-containing protein</fullName>
    </recommendedName>
</protein>
<feature type="domain" description="Ubiquitin-like protease family profile" evidence="4">
    <location>
        <begin position="90"/>
        <end position="252"/>
    </location>
</feature>
<dbReference type="Gramene" id="PAN43486">
    <property type="protein sequence ID" value="PAN43486"/>
    <property type="gene ID" value="PAHAL_8G258700"/>
</dbReference>
<keyword evidence="3" id="KW-0378">Hydrolase</keyword>
<dbReference type="GO" id="GO:0006508">
    <property type="term" value="P:proteolysis"/>
    <property type="evidence" value="ECO:0007669"/>
    <property type="project" value="UniProtKB-KW"/>
</dbReference>
<reference evidence="5" key="1">
    <citation type="submission" date="2018-04" db="EMBL/GenBank/DDBJ databases">
        <title>WGS assembly of Panicum hallii.</title>
        <authorList>
            <person name="Lovell J."/>
            <person name="Jenkins J."/>
            <person name="Lowry D."/>
            <person name="Mamidi S."/>
            <person name="Sreedasyam A."/>
            <person name="Weng X."/>
            <person name="Barry K."/>
            <person name="Bonette J."/>
            <person name="Campitelli B."/>
            <person name="Daum C."/>
            <person name="Gordon S."/>
            <person name="Gould B."/>
            <person name="Lipzen A."/>
            <person name="Macqueen A."/>
            <person name="Palacio-Mejia J."/>
            <person name="Plott C."/>
            <person name="Shakirov E."/>
            <person name="Shu S."/>
            <person name="Yoshinaga Y."/>
            <person name="Zane M."/>
            <person name="Rokhsar D."/>
            <person name="Grimwood J."/>
            <person name="Schmutz J."/>
            <person name="Juenger T."/>
        </authorList>
    </citation>
    <scope>NUCLEOTIDE SEQUENCE [LARGE SCALE GENOMIC DNA]</scope>
    <source>
        <strain evidence="5">FIL2</strain>
    </source>
</reference>
<dbReference type="PANTHER" id="PTHR33018">
    <property type="entry name" value="OS10G0338966 PROTEIN-RELATED"/>
    <property type="match status" value="1"/>
</dbReference>
<dbReference type="InterPro" id="IPR038765">
    <property type="entry name" value="Papain-like_cys_pep_sf"/>
</dbReference>
<dbReference type="InterPro" id="IPR003653">
    <property type="entry name" value="Peptidase_C48_C"/>
</dbReference>
<dbReference type="Gene3D" id="3.40.395.10">
    <property type="entry name" value="Adenoviral Proteinase, Chain A"/>
    <property type="match status" value="1"/>
</dbReference>
<accession>A0A2S3IFE7</accession>
<dbReference type="GO" id="GO:0008234">
    <property type="term" value="F:cysteine-type peptidase activity"/>
    <property type="evidence" value="ECO:0007669"/>
    <property type="project" value="InterPro"/>
</dbReference>
<dbReference type="PANTHER" id="PTHR33018:SF34">
    <property type="entry name" value="OS02G0472350 PROTEIN"/>
    <property type="match status" value="1"/>
</dbReference>
<dbReference type="SUPFAM" id="SSF54001">
    <property type="entry name" value="Cysteine proteinases"/>
    <property type="match status" value="1"/>
</dbReference>
<dbReference type="AlphaFoldDB" id="A0A2S3IFE7"/>
<evidence type="ECO:0000259" key="4">
    <source>
        <dbReference type="PROSITE" id="PS50600"/>
    </source>
</evidence>
<evidence type="ECO:0000256" key="3">
    <source>
        <dbReference type="ARBA" id="ARBA00022801"/>
    </source>
</evidence>
<dbReference type="PROSITE" id="PS50600">
    <property type="entry name" value="ULP_PROTEASE"/>
    <property type="match status" value="1"/>
</dbReference>
<gene>
    <name evidence="5" type="ORF">PAHAL_8G258700</name>
</gene>
<dbReference type="Pfam" id="PF02902">
    <property type="entry name" value="Peptidase_C48"/>
    <property type="match status" value="1"/>
</dbReference>
<dbReference type="Proteomes" id="UP000243499">
    <property type="component" value="Chromosome 8"/>
</dbReference>
<organism evidence="5">
    <name type="scientific">Panicum hallii</name>
    <dbReference type="NCBI Taxonomy" id="206008"/>
    <lineage>
        <taxon>Eukaryota</taxon>
        <taxon>Viridiplantae</taxon>
        <taxon>Streptophyta</taxon>
        <taxon>Embryophyta</taxon>
        <taxon>Tracheophyta</taxon>
        <taxon>Spermatophyta</taxon>
        <taxon>Magnoliopsida</taxon>
        <taxon>Liliopsida</taxon>
        <taxon>Poales</taxon>
        <taxon>Poaceae</taxon>
        <taxon>PACMAD clade</taxon>
        <taxon>Panicoideae</taxon>
        <taxon>Panicodae</taxon>
        <taxon>Paniceae</taxon>
        <taxon>Panicinae</taxon>
        <taxon>Panicum</taxon>
        <taxon>Panicum sect. Panicum</taxon>
    </lineage>
</organism>
<comment type="similarity">
    <text evidence="1">Belongs to the peptidase C48 family.</text>
</comment>
<dbReference type="EMBL" id="CM008053">
    <property type="protein sequence ID" value="PAN43486.2"/>
    <property type="molecule type" value="Genomic_DNA"/>
</dbReference>
<sequence>MAVYKYKYRQPMLVGQNLNDAEGYVLKLHKWYLDESKRKEENEFNVTFYYRRKTGQSNLHSTTTVKDNKLRFVVNYWDKLFYSQDGLTSITVVPDEMSRLFNFGEMGFNLLRSYELFLINECENSGKNHVAFLEPFFIMDGKKNELKSIPDEDAEGYITAAIRKFKDNKAFIMIPFYERAHWILIVIVPEYRFVWYLNSKRDFNTSATMFDLIARAYKNVAGIKLTRINKKCHLQTGNEECGFYVCYHMWLLSELQVYMLSIWHTVRSLKRKKVNMFICALDSEYSLRQEAIIDDVPLTKDRMDTVRAGICQMIYDAANVKAKK</sequence>
<evidence type="ECO:0000256" key="1">
    <source>
        <dbReference type="ARBA" id="ARBA00005234"/>
    </source>
</evidence>
<evidence type="ECO:0000256" key="2">
    <source>
        <dbReference type="ARBA" id="ARBA00022670"/>
    </source>
</evidence>
<evidence type="ECO:0000313" key="5">
    <source>
        <dbReference type="EMBL" id="PAN43486.2"/>
    </source>
</evidence>
<proteinExistence type="inferred from homology"/>
<name>A0A2S3IFE7_9POAL</name>